<dbReference type="RefSeq" id="WP_344421902.1">
    <property type="nucleotide sequence ID" value="NZ_BAAAQK010000019.1"/>
</dbReference>
<gene>
    <name evidence="2" type="ORF">GCM10009836_50320</name>
</gene>
<feature type="domain" description="Elongation factor G-binding protein C-terminal treble-clef zinc-finger" evidence="1">
    <location>
        <begin position="7"/>
        <end position="158"/>
    </location>
</feature>
<evidence type="ECO:0000313" key="2">
    <source>
        <dbReference type="EMBL" id="GAA1863942.1"/>
    </source>
</evidence>
<reference evidence="2 3" key="1">
    <citation type="journal article" date="2019" name="Int. J. Syst. Evol. Microbiol.">
        <title>The Global Catalogue of Microorganisms (GCM) 10K type strain sequencing project: providing services to taxonomists for standard genome sequencing and annotation.</title>
        <authorList>
            <consortium name="The Broad Institute Genomics Platform"/>
            <consortium name="The Broad Institute Genome Sequencing Center for Infectious Disease"/>
            <person name="Wu L."/>
            <person name="Ma J."/>
        </authorList>
    </citation>
    <scope>NUCLEOTIDE SEQUENCE [LARGE SCALE GENOMIC DNA]</scope>
    <source>
        <strain evidence="2 3">JCM 16009</strain>
    </source>
</reference>
<dbReference type="Proteomes" id="UP001500449">
    <property type="component" value="Unassembled WGS sequence"/>
</dbReference>
<protein>
    <submittedName>
        <fullName evidence="2">FBP domain-containing protein</fullName>
    </submittedName>
</protein>
<dbReference type="EMBL" id="BAAAQK010000019">
    <property type="protein sequence ID" value="GAA1863942.1"/>
    <property type="molecule type" value="Genomic_DNA"/>
</dbReference>
<comment type="caution">
    <text evidence="2">The sequence shown here is derived from an EMBL/GenBank/DDBJ whole genome shotgun (WGS) entry which is preliminary data.</text>
</comment>
<accession>A0ABN2NFF7</accession>
<evidence type="ECO:0000313" key="3">
    <source>
        <dbReference type="Proteomes" id="UP001500449"/>
    </source>
</evidence>
<organism evidence="2 3">
    <name type="scientific">Pseudonocardia ailaonensis</name>
    <dbReference type="NCBI Taxonomy" id="367279"/>
    <lineage>
        <taxon>Bacteria</taxon>
        <taxon>Bacillati</taxon>
        <taxon>Actinomycetota</taxon>
        <taxon>Actinomycetes</taxon>
        <taxon>Pseudonocardiales</taxon>
        <taxon>Pseudonocardiaceae</taxon>
        <taxon>Pseudonocardia</taxon>
    </lineage>
</organism>
<sequence>MTAETRIRRALANCTKGEASRLTLPPEIRELDLDALDDVVGWRDAKAPDRAVLLLPGSPEPAAVLLRAASNPVGTTGMCALCRTTHSAGGTTLFTAARRGPEGRRGATVGTYVCADLGCRRHVRVGKATAALRPAPGLSVEERRAGLRERAAAFVGDVVR</sequence>
<proteinExistence type="predicted"/>
<keyword evidence="3" id="KW-1185">Reference proteome</keyword>
<name>A0ABN2NFF7_9PSEU</name>
<evidence type="ECO:0000259" key="1">
    <source>
        <dbReference type="Pfam" id="PF16571"/>
    </source>
</evidence>
<dbReference type="InterPro" id="IPR032330">
    <property type="entry name" value="EF-G-binding_C"/>
</dbReference>
<dbReference type="Pfam" id="PF16571">
    <property type="entry name" value="FBP_C"/>
    <property type="match status" value="1"/>
</dbReference>